<feature type="domain" description="DUF2357" evidence="1">
    <location>
        <begin position="118"/>
        <end position="290"/>
    </location>
</feature>
<dbReference type="RefSeq" id="WP_090943854.1">
    <property type="nucleotide sequence ID" value="NZ_FOSX01000111.1"/>
</dbReference>
<reference evidence="2 3" key="1">
    <citation type="submission" date="2016-10" db="EMBL/GenBank/DDBJ databases">
        <authorList>
            <person name="de Groot N.N."/>
        </authorList>
    </citation>
    <scope>NUCLEOTIDE SEQUENCE [LARGE SCALE GENOMIC DNA]</scope>
    <source>
        <strain evidence="2 3">DSM 381</strain>
    </source>
</reference>
<dbReference type="EMBL" id="FOSX01000111">
    <property type="protein sequence ID" value="SFL39291.1"/>
    <property type="molecule type" value="Genomic_DNA"/>
</dbReference>
<protein>
    <recommendedName>
        <fullName evidence="1">DUF2357 domain-containing protein</fullName>
    </recommendedName>
</protein>
<organism evidence="2 3">
    <name type="scientific">Azotobacter beijerinckii</name>
    <dbReference type="NCBI Taxonomy" id="170623"/>
    <lineage>
        <taxon>Bacteria</taxon>
        <taxon>Pseudomonadati</taxon>
        <taxon>Pseudomonadota</taxon>
        <taxon>Gammaproteobacteria</taxon>
        <taxon>Pseudomonadales</taxon>
        <taxon>Pseudomonadaceae</taxon>
        <taxon>Azotobacter</taxon>
    </lineage>
</organism>
<dbReference type="Pfam" id="PF09823">
    <property type="entry name" value="DUF2357"/>
    <property type="match status" value="1"/>
</dbReference>
<sequence length="638" mass="72419">MIEIEILNGERRGKVLTLDSAVKNIEPLTLLEDEVLVFRLREKDDLPDLALGLHENLVRYTQRRPDGDGWVYEWQPKDRSNGRKEAFFHNFYGLAELCLTLMPQEGDTRPSFVVALQPVEVLARKINADRVAAMLEFMSRHDAAQLANAIRITRLRAGHRQGGRTVEHVLDRIQHNLEFLRQALPSVAAQPLRRLHQRREVVTPTPNTLIDESSIRWIVENPDHLVAAPDDRAAVIEWEDEPYALVRVLETQSAESTDLYENQVIHGFVAVLIQATREIRARLADSGSARPGQTAAVDGGYVSFFTQIGRFSATINANKILRCEAILAELARLREWLVRAVPVSRKETAKPVFTQKARHTLLYQQVFRKVLIWHSYGEPDWSVQDELTSIKSIDKLFEYYVLCLIRHQLEQTEVRGVPLAMAEDDDQAAIEYRLGDVTIRLFYEPTIWMAGHADAAGQEMVNTEGWTRYEDDDGHARGRRTRYRARASAGVNARRTPDYLIEIARKGQPRRYLVIDAKYTTRFRAFHDKLPELTMKYLHGIHQQGTGVSLASALMIVNPDDRGETWHFHTPDYSIHGPTPATPALLVTSVDVAKAHEAESNIGRDLRRLLELNLGEVHPSLSDRDSGGPVLPLRAVLA</sequence>
<accession>A0A1I4HCW7</accession>
<evidence type="ECO:0000313" key="2">
    <source>
        <dbReference type="EMBL" id="SFL39291.1"/>
    </source>
</evidence>
<dbReference type="AlphaFoldDB" id="A0A1I4HCW7"/>
<gene>
    <name evidence="2" type="ORF">SAMN04244574_04180</name>
</gene>
<dbReference type="InterPro" id="IPR018633">
    <property type="entry name" value="DUF2357"/>
</dbReference>
<name>A0A1I4HCW7_9GAMM</name>
<evidence type="ECO:0000259" key="1">
    <source>
        <dbReference type="Pfam" id="PF09823"/>
    </source>
</evidence>
<evidence type="ECO:0000313" key="3">
    <source>
        <dbReference type="Proteomes" id="UP000199579"/>
    </source>
</evidence>
<proteinExistence type="predicted"/>
<dbReference type="Proteomes" id="UP000199579">
    <property type="component" value="Unassembled WGS sequence"/>
</dbReference>